<dbReference type="RefSeq" id="WP_038263696.1">
    <property type="nucleotide sequence ID" value="NZ_FSRH01000010.1"/>
</dbReference>
<dbReference type="InterPro" id="IPR000415">
    <property type="entry name" value="Nitroreductase-like"/>
</dbReference>
<evidence type="ECO:0000259" key="3">
    <source>
        <dbReference type="Pfam" id="PF00881"/>
    </source>
</evidence>
<name>A0A069RMN3_PEPLI</name>
<comment type="similarity">
    <text evidence="1">Belongs to the nitroreductase family.</text>
</comment>
<dbReference type="SUPFAM" id="SSF55469">
    <property type="entry name" value="FMN-dependent nitroreductase-like"/>
    <property type="match status" value="1"/>
</dbReference>
<feature type="domain" description="Nitroreductase" evidence="3">
    <location>
        <begin position="8"/>
        <end position="167"/>
    </location>
</feature>
<protein>
    <submittedName>
        <fullName evidence="4">Nitroreductase</fullName>
    </submittedName>
</protein>
<evidence type="ECO:0000313" key="5">
    <source>
        <dbReference type="Proteomes" id="UP000027946"/>
    </source>
</evidence>
<evidence type="ECO:0000256" key="1">
    <source>
        <dbReference type="ARBA" id="ARBA00007118"/>
    </source>
</evidence>
<evidence type="ECO:0000256" key="2">
    <source>
        <dbReference type="ARBA" id="ARBA00023002"/>
    </source>
</evidence>
<dbReference type="Proteomes" id="UP000027946">
    <property type="component" value="Unassembled WGS sequence"/>
</dbReference>
<dbReference type="Pfam" id="PF00881">
    <property type="entry name" value="Nitroreductase"/>
    <property type="match status" value="1"/>
</dbReference>
<keyword evidence="2" id="KW-0560">Oxidoreductase</keyword>
<dbReference type="EMBL" id="JJMM01000010">
    <property type="protein sequence ID" value="KDR95447.1"/>
    <property type="molecule type" value="Genomic_DNA"/>
</dbReference>
<proteinExistence type="inferred from homology"/>
<dbReference type="PANTHER" id="PTHR43673:SF10">
    <property type="entry name" value="NADH DEHYDROGENASE_NAD(P)H NITROREDUCTASE XCC3605-RELATED"/>
    <property type="match status" value="1"/>
</dbReference>
<keyword evidence="5" id="KW-1185">Reference proteome</keyword>
<dbReference type="PANTHER" id="PTHR43673">
    <property type="entry name" value="NAD(P)H NITROREDUCTASE YDGI-RELATED"/>
    <property type="match status" value="1"/>
</dbReference>
<evidence type="ECO:0000313" key="4">
    <source>
        <dbReference type="EMBL" id="KDR95447.1"/>
    </source>
</evidence>
<dbReference type="GO" id="GO:0016491">
    <property type="term" value="F:oxidoreductase activity"/>
    <property type="evidence" value="ECO:0007669"/>
    <property type="project" value="UniProtKB-KW"/>
</dbReference>
<dbReference type="OrthoDB" id="9812105at2"/>
<dbReference type="AlphaFoldDB" id="A0A069RMN3"/>
<dbReference type="Gene3D" id="3.40.109.10">
    <property type="entry name" value="NADH Oxidase"/>
    <property type="match status" value="1"/>
</dbReference>
<reference evidence="4 5" key="1">
    <citation type="submission" date="2014-03" db="EMBL/GenBank/DDBJ databases">
        <title>Genome sequence of Clostridium litorale W6, DSM 5388.</title>
        <authorList>
            <person name="Poehlein A."/>
            <person name="Jagirdar A."/>
            <person name="Khonsari B."/>
            <person name="Chibani C.M."/>
            <person name="Gutierrez Gutierrez D.A."/>
            <person name="Davydova E."/>
            <person name="Alghaithi H.S."/>
            <person name="Nair K.P."/>
            <person name="Dhamotharan K."/>
            <person name="Chandran L."/>
            <person name="G W."/>
            <person name="Daniel R."/>
        </authorList>
    </citation>
    <scope>NUCLEOTIDE SEQUENCE [LARGE SCALE GENOMIC DNA]</scope>
    <source>
        <strain evidence="4 5">W6</strain>
    </source>
</reference>
<accession>A0A069RMN3</accession>
<comment type="caution">
    <text evidence="4">The sequence shown here is derived from an EMBL/GenBank/DDBJ whole genome shotgun (WGS) entry which is preliminary data.</text>
</comment>
<gene>
    <name evidence="4" type="ORF">CLIT_10c01740</name>
</gene>
<dbReference type="STRING" id="1121324.CLIT_10c01740"/>
<sequence length="186" mass="20598">MNSVIETIKSRRAIRKYLPEQINDKELNTILEAAIYAPSAHNEQSWHFTVIQNKDAIADLNKSAKEAAKELSQDEAIKQLVFDEDVDIFYGAPTVIVVSGEEKAMMPLIDCVAATENMLIAARSLTIGSCWNGIAAFLFNSNSGMEYAKKLEIPEGYKPYYAIAMGYTDSTPEAPPRRGGTVNFIK</sequence>
<dbReference type="eggNOG" id="COG0778">
    <property type="taxonomic scope" value="Bacteria"/>
</dbReference>
<organism evidence="4 5">
    <name type="scientific">Peptoclostridium litorale DSM 5388</name>
    <dbReference type="NCBI Taxonomy" id="1121324"/>
    <lineage>
        <taxon>Bacteria</taxon>
        <taxon>Bacillati</taxon>
        <taxon>Bacillota</taxon>
        <taxon>Clostridia</taxon>
        <taxon>Peptostreptococcales</taxon>
        <taxon>Peptoclostridiaceae</taxon>
        <taxon>Peptoclostridium</taxon>
    </lineage>
</organism>
<dbReference type="InterPro" id="IPR029479">
    <property type="entry name" value="Nitroreductase"/>
</dbReference>